<dbReference type="Proteomes" id="UP001472677">
    <property type="component" value="Unassembled WGS sequence"/>
</dbReference>
<reference evidence="2 3" key="1">
    <citation type="journal article" date="2024" name="G3 (Bethesda)">
        <title>Genome assembly of Hibiscus sabdariffa L. provides insights into metabolisms of medicinal natural products.</title>
        <authorList>
            <person name="Kim T."/>
        </authorList>
    </citation>
    <scope>NUCLEOTIDE SEQUENCE [LARGE SCALE GENOMIC DNA]</scope>
    <source>
        <strain evidence="2">TK-2024</strain>
        <tissue evidence="2">Old leaves</tissue>
    </source>
</reference>
<organism evidence="2 3">
    <name type="scientific">Hibiscus sabdariffa</name>
    <name type="common">roselle</name>
    <dbReference type="NCBI Taxonomy" id="183260"/>
    <lineage>
        <taxon>Eukaryota</taxon>
        <taxon>Viridiplantae</taxon>
        <taxon>Streptophyta</taxon>
        <taxon>Embryophyta</taxon>
        <taxon>Tracheophyta</taxon>
        <taxon>Spermatophyta</taxon>
        <taxon>Magnoliopsida</taxon>
        <taxon>eudicotyledons</taxon>
        <taxon>Gunneridae</taxon>
        <taxon>Pentapetalae</taxon>
        <taxon>rosids</taxon>
        <taxon>malvids</taxon>
        <taxon>Malvales</taxon>
        <taxon>Malvaceae</taxon>
        <taxon>Malvoideae</taxon>
        <taxon>Hibiscus</taxon>
    </lineage>
</organism>
<evidence type="ECO:0000313" key="3">
    <source>
        <dbReference type="Proteomes" id="UP001472677"/>
    </source>
</evidence>
<protein>
    <submittedName>
        <fullName evidence="2">Uncharacterized protein</fullName>
    </submittedName>
</protein>
<comment type="caution">
    <text evidence="2">The sequence shown here is derived from an EMBL/GenBank/DDBJ whole genome shotgun (WGS) entry which is preliminary data.</text>
</comment>
<keyword evidence="3" id="KW-1185">Reference proteome</keyword>
<proteinExistence type="predicted"/>
<gene>
    <name evidence="2" type="ORF">V6N12_009612</name>
</gene>
<sequence>MVPRLTRKSGISIAIVGQCEVDTPTVQSIDRYRCRCSHFISSPFGSKSLYLDNGIGTTERFVLPLVARSLTVPKKGMWDRQLSKKATPQYNYKRGPLHKRSAEPVKSSQRNGAFEQT</sequence>
<name>A0ABR2BUP1_9ROSI</name>
<evidence type="ECO:0000313" key="2">
    <source>
        <dbReference type="EMBL" id="KAK8510770.1"/>
    </source>
</evidence>
<accession>A0ABR2BUP1</accession>
<feature type="compositionally biased region" description="Polar residues" evidence="1">
    <location>
        <begin position="106"/>
        <end position="117"/>
    </location>
</feature>
<feature type="region of interest" description="Disordered" evidence="1">
    <location>
        <begin position="81"/>
        <end position="117"/>
    </location>
</feature>
<evidence type="ECO:0000256" key="1">
    <source>
        <dbReference type="SAM" id="MobiDB-lite"/>
    </source>
</evidence>
<dbReference type="EMBL" id="JBBPBM010000081">
    <property type="protein sequence ID" value="KAK8510770.1"/>
    <property type="molecule type" value="Genomic_DNA"/>
</dbReference>